<dbReference type="Gene3D" id="3.40.50.2060">
    <property type="match status" value="1"/>
</dbReference>
<comment type="caution">
    <text evidence="3">The sequence shown here is derived from an EMBL/GenBank/DDBJ whole genome shotgun (WGS) entry which is preliminary data.</text>
</comment>
<reference evidence="3" key="1">
    <citation type="submission" date="2022-11" db="EMBL/GenBank/DDBJ databases">
        <authorList>
            <person name="Petersen C."/>
        </authorList>
    </citation>
    <scope>NUCLEOTIDE SEQUENCE</scope>
    <source>
        <strain evidence="3">IBT 26290</strain>
    </source>
</reference>
<sequence length="699" mass="79603">MGSSIIDIQRDIILNTIRNVVGNDWKVLVVDEASRKLINSAVKEEQILNLNVSNIEQIEQRRPPNPDMNALYILSPESWIVDCLMADFEVGRYKKAYLVWTSFLDPQQRQRLDRSQMARDRIADYRILNIDFYPRESHLVTFRDPWSFPVLFHPGCNGLVRKHLEGLAQKVVSLCACLGEYPVIRYYRPRAPTHEASVLCSHLARFIQNELDQFAQFQRDFPPSSNRPRGVLLVVDRSMDVVAPLLHEFTYGAMVFDLLPVNDGEKITYKTLLNVGKPNEELKEMVIGEQDKVWVDKRHMHMRDVLEKLGDDFAKFRAANPQFAEDNEKLSVNTIRDMLVGLNEFTEGKDAYTLHLNMAEECMKFFQERKLLEVSSIEQSFATGLDENFKKAKNLAAQLVQLLDDEAVIPPDRLRLILLYIIYRGGLLGGDIRKLMAHAQLPGQDGQVIANLDLLGVRVEKPLKDEKPPVQPLFNRRPPSTDSEELSLSRYDLSLKQMVEEQIKGTLDATTFPFTKPQTETDGGLAAQEMLSQQASLRSAKPTWARTRTVDQPRQRIIVFMAGGATHSEARSCYELSSAYNRDVFLATTHMLTPALFVRQVGDLSVDKRRLDLPAERPKPTAPAHLFEKDTPSPPPQPQKKPVPPPNLNPPIAPGDMMANMSLNNDGSTPPLAGKLHKKDKDKRDKDKDKKDKKYRFFK</sequence>
<evidence type="ECO:0000256" key="1">
    <source>
        <dbReference type="ARBA" id="ARBA00009884"/>
    </source>
</evidence>
<dbReference type="InterPro" id="IPR027482">
    <property type="entry name" value="Sec1-like_dom2"/>
</dbReference>
<dbReference type="InterPro" id="IPR043127">
    <property type="entry name" value="Sec-1-like_dom3a"/>
</dbReference>
<evidence type="ECO:0000313" key="3">
    <source>
        <dbReference type="EMBL" id="KAJ5160218.1"/>
    </source>
</evidence>
<dbReference type="PANTHER" id="PTHR11679">
    <property type="entry name" value="VESICLE PROTEIN SORTING-ASSOCIATED"/>
    <property type="match status" value="1"/>
</dbReference>
<dbReference type="InterPro" id="IPR001619">
    <property type="entry name" value="Sec1-like"/>
</dbReference>
<dbReference type="InterPro" id="IPR036045">
    <property type="entry name" value="Sec1-like_sf"/>
</dbReference>
<dbReference type="EMBL" id="JAPQKN010000004">
    <property type="protein sequence ID" value="KAJ5160218.1"/>
    <property type="molecule type" value="Genomic_DNA"/>
</dbReference>
<dbReference type="GeneID" id="81428523"/>
<dbReference type="Gene3D" id="3.40.50.1910">
    <property type="match status" value="1"/>
</dbReference>
<dbReference type="OrthoDB" id="2228at2759"/>
<dbReference type="PIRSF" id="PIRSF005715">
    <property type="entry name" value="VPS45_Sec1"/>
    <property type="match status" value="1"/>
</dbReference>
<evidence type="ECO:0008006" key="5">
    <source>
        <dbReference type="Google" id="ProtNLM"/>
    </source>
</evidence>
<dbReference type="FunFam" id="3.90.830.10:FF:000005">
    <property type="entry name" value="Sec1 family superfamily"/>
    <property type="match status" value="1"/>
</dbReference>
<dbReference type="InterPro" id="IPR043154">
    <property type="entry name" value="Sec-1-like_dom1"/>
</dbReference>
<dbReference type="Gene3D" id="3.90.830.10">
    <property type="entry name" value="Syntaxin Binding Protein 1, Chain A, domain 2"/>
    <property type="match status" value="1"/>
</dbReference>
<accession>A0A9W9LK40</accession>
<feature type="compositionally biased region" description="Basic and acidic residues" evidence="2">
    <location>
        <begin position="682"/>
        <end position="692"/>
    </location>
</feature>
<keyword evidence="4" id="KW-1185">Reference proteome</keyword>
<reference evidence="3" key="2">
    <citation type="journal article" date="2023" name="IMA Fungus">
        <title>Comparative genomic study of the Penicillium genus elucidates a diverse pangenome and 15 lateral gene transfer events.</title>
        <authorList>
            <person name="Petersen C."/>
            <person name="Sorensen T."/>
            <person name="Nielsen M.R."/>
            <person name="Sondergaard T.E."/>
            <person name="Sorensen J.L."/>
            <person name="Fitzpatrick D.A."/>
            <person name="Frisvad J.C."/>
            <person name="Nielsen K.L."/>
        </authorList>
    </citation>
    <scope>NUCLEOTIDE SEQUENCE</scope>
    <source>
        <strain evidence="3">IBT 26290</strain>
    </source>
</reference>
<evidence type="ECO:0000256" key="2">
    <source>
        <dbReference type="SAM" id="MobiDB-lite"/>
    </source>
</evidence>
<feature type="compositionally biased region" description="Pro residues" evidence="2">
    <location>
        <begin position="632"/>
        <end position="653"/>
    </location>
</feature>
<gene>
    <name evidence="3" type="ORF">N7482_007222</name>
</gene>
<dbReference type="AlphaFoldDB" id="A0A9W9LK40"/>
<dbReference type="SUPFAM" id="SSF56815">
    <property type="entry name" value="Sec1/munc18-like (SM) proteins"/>
    <property type="match status" value="1"/>
</dbReference>
<dbReference type="GO" id="GO:0016192">
    <property type="term" value="P:vesicle-mediated transport"/>
    <property type="evidence" value="ECO:0007669"/>
    <property type="project" value="InterPro"/>
</dbReference>
<dbReference type="RefSeq" id="XP_056541776.1">
    <property type="nucleotide sequence ID" value="XM_056689347.1"/>
</dbReference>
<evidence type="ECO:0000313" key="4">
    <source>
        <dbReference type="Proteomes" id="UP001149163"/>
    </source>
</evidence>
<feature type="region of interest" description="Disordered" evidence="2">
    <location>
        <begin position="466"/>
        <end position="486"/>
    </location>
</feature>
<proteinExistence type="inferred from homology"/>
<comment type="similarity">
    <text evidence="1">Belongs to the STXBP/unc-18/SEC1 family.</text>
</comment>
<dbReference type="Pfam" id="PF00995">
    <property type="entry name" value="Sec1"/>
    <property type="match status" value="1"/>
</dbReference>
<organism evidence="3 4">
    <name type="scientific">Penicillium canariense</name>
    <dbReference type="NCBI Taxonomy" id="189055"/>
    <lineage>
        <taxon>Eukaryota</taxon>
        <taxon>Fungi</taxon>
        <taxon>Dikarya</taxon>
        <taxon>Ascomycota</taxon>
        <taxon>Pezizomycotina</taxon>
        <taxon>Eurotiomycetes</taxon>
        <taxon>Eurotiomycetidae</taxon>
        <taxon>Eurotiales</taxon>
        <taxon>Aspergillaceae</taxon>
        <taxon>Penicillium</taxon>
    </lineage>
</organism>
<name>A0A9W9LK40_9EURO</name>
<feature type="region of interest" description="Disordered" evidence="2">
    <location>
        <begin position="611"/>
        <end position="699"/>
    </location>
</feature>
<protein>
    <recommendedName>
        <fullName evidence="5">Sec1 family superfamily</fullName>
    </recommendedName>
</protein>
<dbReference type="Proteomes" id="UP001149163">
    <property type="component" value="Unassembled WGS sequence"/>
</dbReference>
<dbReference type="Gene3D" id="1.25.40.60">
    <property type="match status" value="1"/>
</dbReference>